<dbReference type="KEGG" id="den:MHIR_DE00490"/>
<dbReference type="SUPFAM" id="SSF56762">
    <property type="entry name" value="HydB/Nqo4-like"/>
    <property type="match status" value="1"/>
</dbReference>
<feature type="domain" description="NADH:ubiquinone oxidoreductase 30kDa subunit" evidence="15">
    <location>
        <begin position="54"/>
        <end position="182"/>
    </location>
</feature>
<keyword evidence="4 14" id="KW-0813">Transport</keyword>
<dbReference type="NCBIfam" id="NF008728">
    <property type="entry name" value="PRK11742.1"/>
    <property type="match status" value="1"/>
</dbReference>
<dbReference type="Pfam" id="PF00346">
    <property type="entry name" value="Complex1_49kDa"/>
    <property type="match status" value="1"/>
</dbReference>
<dbReference type="NCBIfam" id="TIGR01962">
    <property type="entry name" value="NuoD"/>
    <property type="match status" value="1"/>
</dbReference>
<dbReference type="GO" id="GO:0050136">
    <property type="term" value="F:NADH dehydrogenase (quinone) (non-electrogenic) activity"/>
    <property type="evidence" value="ECO:0007669"/>
    <property type="project" value="UniProtKB-UniRule"/>
</dbReference>
<dbReference type="InterPro" id="IPR001135">
    <property type="entry name" value="NADH_Q_OxRdtase_suD"/>
</dbReference>
<evidence type="ECO:0000256" key="7">
    <source>
        <dbReference type="ARBA" id="ARBA00022719"/>
    </source>
</evidence>
<dbReference type="HAMAP" id="MF_01359">
    <property type="entry name" value="NDH1_NuoCD_1"/>
    <property type="match status" value="1"/>
</dbReference>
<dbReference type="SUPFAM" id="SSF143243">
    <property type="entry name" value="Nqo5-like"/>
    <property type="match status" value="1"/>
</dbReference>
<dbReference type="InterPro" id="IPR037232">
    <property type="entry name" value="NADH_quin_OxRdtase_su_C/D-like"/>
</dbReference>
<evidence type="ECO:0000256" key="3">
    <source>
        <dbReference type="ARBA" id="ARBA00010019"/>
    </source>
</evidence>
<keyword evidence="5 14" id="KW-1003">Cell membrane</keyword>
<comment type="function">
    <text evidence="1 14">NDH-1 shuttles electrons from NADH, via FMN and iron-sulfur (Fe-S) centers, to quinones in the respiratory chain. The immediate electron acceptor for the enzyme in this species is believed to be ubiquinone. Couples the redox reaction to proton translocation (for every two electrons transferred, four hydrogen ions are translocated across the cytoplasmic membrane), and thus conserves the redox energy in a proton gradient.</text>
</comment>
<evidence type="ECO:0000256" key="2">
    <source>
        <dbReference type="ARBA" id="ARBA00004417"/>
    </source>
</evidence>
<name>A0A143WSE2_9ENTR</name>
<sequence>MIKITMIELMTENSALPAWQSLNHFDDPVIDELRDHYGPDAFNVQPAFTGMPVVWVKREQILEILTFLKTLPKSYVMLYDLHGVDERLRTHRRGLPSADFTVFYHLISIDRNRDIMLKVALSENDLHLSTCTRIFPNANWYERETWEMFGITFDGHPNLTRIMMPKSWEGHPLRKDYPARATEFDPFVLTKQKEDLEMEGLTFKPEEWGMKRGTDNEDFMFLNLGPNHPSSHGAFRIILQLDGEEIVDCVPDIGYHHRGAEKMGERQSWHNYIPYTDRVEYLGGCVNEMPYVLAVEKLAGIVAPDRVNVIRIMLSELFRINSHLLYISTYIQDVGGMTPVFLAFTDRQKVYDVVEAITGFRMHPAWFRIGGVAHDLPHGWEKLLREFLAWLPKRLDIYIKAALRNSILRARAEGIAAYGAKEALDWGVTGAGLRATGIDFDVRKWRPYSGYENFDFEVPVGYGVSDSYNRVILKVEEMHQSLRILKQCLNNMPAGPFKADHPLTTPPPKERTLQHIETLITHFLQVSWGPIIPANESFQMIEATKGINSYYLTSDGSTMSYRTRIRTPSFPHLQQIPSVIRGSLVSDLIVYLGSIDFVMSDVDR</sequence>
<comment type="subunit">
    <text evidence="14">NDH-1 is composed of 13 different subunits. Subunits NuoB, CD, E, F, and G constitute the peripheral sector of the complex.</text>
</comment>
<evidence type="ECO:0000256" key="6">
    <source>
        <dbReference type="ARBA" id="ARBA00022519"/>
    </source>
</evidence>
<evidence type="ECO:0000256" key="9">
    <source>
        <dbReference type="ARBA" id="ARBA00023027"/>
    </source>
</evidence>
<dbReference type="Proteomes" id="UP000095322">
    <property type="component" value="Chromosome I"/>
</dbReference>
<keyword evidence="8 14" id="KW-1278">Translocase</keyword>
<feature type="domain" description="NADH-quinone oxidoreductase subunit D" evidence="16">
    <location>
        <begin position="333"/>
        <end position="604"/>
    </location>
</feature>
<evidence type="ECO:0000256" key="8">
    <source>
        <dbReference type="ARBA" id="ARBA00022967"/>
    </source>
</evidence>
<keyword evidence="6" id="KW-0997">Cell inner membrane</keyword>
<evidence type="ECO:0000256" key="5">
    <source>
        <dbReference type="ARBA" id="ARBA00022475"/>
    </source>
</evidence>
<dbReference type="GO" id="GO:0005886">
    <property type="term" value="C:plasma membrane"/>
    <property type="evidence" value="ECO:0007669"/>
    <property type="project" value="UniProtKB-SubCell"/>
</dbReference>
<dbReference type="InterPro" id="IPR010218">
    <property type="entry name" value="NADH_DH_suC"/>
</dbReference>
<comment type="subcellular location">
    <subcellularLocation>
        <location evidence="2">Cell inner membrane</location>
        <topology evidence="2">Peripheral membrane protein</topology>
    </subcellularLocation>
    <subcellularLocation>
        <location evidence="14">Cell membrane</location>
        <topology evidence="14">Peripheral membrane protein</topology>
        <orientation evidence="14">Cytoplasmic side</orientation>
    </subcellularLocation>
</comment>
<dbReference type="EMBL" id="LN999833">
    <property type="protein sequence ID" value="CUX96746.1"/>
    <property type="molecule type" value="Genomic_DNA"/>
</dbReference>
<accession>A0A143WSE2</accession>
<comment type="similarity">
    <text evidence="14">In the N-terminal section; belongs to the complex I 30 kDa subunit family.</text>
</comment>
<dbReference type="InterPro" id="IPR001268">
    <property type="entry name" value="NADH_UbQ_OxRdtase_30kDa_su"/>
</dbReference>
<keyword evidence="17" id="KW-0560">Oxidoreductase</keyword>
<dbReference type="GO" id="GO:0008137">
    <property type="term" value="F:NADH dehydrogenase (ubiquinone) activity"/>
    <property type="evidence" value="ECO:0007669"/>
    <property type="project" value="InterPro"/>
</dbReference>
<keyword evidence="10 14" id="KW-0830">Ubiquinone</keyword>
<keyword evidence="7 14" id="KW-0874">Quinone</keyword>
<evidence type="ECO:0000256" key="10">
    <source>
        <dbReference type="ARBA" id="ARBA00023075"/>
    </source>
</evidence>
<dbReference type="InterPro" id="IPR029014">
    <property type="entry name" value="NiFe-Hase_large"/>
</dbReference>
<dbReference type="FunFam" id="3.30.460.80:FF:000001">
    <property type="entry name" value="NADH-quinone oxidoreductase subunit C/D"/>
    <property type="match status" value="1"/>
</dbReference>
<keyword evidence="12 14" id="KW-0511">Multifunctional enzyme</keyword>
<feature type="region of interest" description="NADH dehydrogenase I subunit C" evidence="14">
    <location>
        <begin position="1"/>
        <end position="194"/>
    </location>
</feature>
<evidence type="ECO:0000256" key="4">
    <source>
        <dbReference type="ARBA" id="ARBA00022448"/>
    </source>
</evidence>
<evidence type="ECO:0000259" key="15">
    <source>
        <dbReference type="Pfam" id="PF00329"/>
    </source>
</evidence>
<dbReference type="InterPro" id="IPR022885">
    <property type="entry name" value="NDH1_su_D/H"/>
</dbReference>
<comment type="similarity">
    <text evidence="3 14">In the C-terminal section; belongs to the complex I 49 kDa subunit family.</text>
</comment>
<evidence type="ECO:0000256" key="12">
    <source>
        <dbReference type="ARBA" id="ARBA00023268"/>
    </source>
</evidence>
<dbReference type="Gene3D" id="3.30.460.80">
    <property type="entry name" value="NADH:ubiquinone oxidoreductase, 30kDa subunit"/>
    <property type="match status" value="1"/>
</dbReference>
<gene>
    <name evidence="14 17" type="primary">nuoC</name>
    <name evidence="14" type="synonym">nuoCD</name>
    <name evidence="14" type="synonym">nuoD</name>
    <name evidence="17" type="ORF">MHIR_DE00490</name>
</gene>
<dbReference type="GO" id="GO:0051287">
    <property type="term" value="F:NAD binding"/>
    <property type="evidence" value="ECO:0007669"/>
    <property type="project" value="InterPro"/>
</dbReference>
<dbReference type="STRING" id="1778262.MHIR_DE00490"/>
<dbReference type="GO" id="GO:0048038">
    <property type="term" value="F:quinone binding"/>
    <property type="evidence" value="ECO:0007669"/>
    <property type="project" value="UniProtKB-KW"/>
</dbReference>
<dbReference type="HAMAP" id="MF_01358">
    <property type="entry name" value="NDH1_NuoD"/>
    <property type="match status" value="1"/>
</dbReference>
<organism evidence="17 18">
    <name type="scientific">Candidatus Doolittlea endobia</name>
    <dbReference type="NCBI Taxonomy" id="1778262"/>
    <lineage>
        <taxon>Bacteria</taxon>
        <taxon>Pseudomonadati</taxon>
        <taxon>Pseudomonadota</taxon>
        <taxon>Gammaproteobacteria</taxon>
        <taxon>Enterobacterales</taxon>
        <taxon>Enterobacteriaceae</taxon>
        <taxon>Candidatus Doolittlea</taxon>
    </lineage>
</organism>
<evidence type="ECO:0000256" key="11">
    <source>
        <dbReference type="ARBA" id="ARBA00023136"/>
    </source>
</evidence>
<dbReference type="PANTHER" id="PTHR11993">
    <property type="entry name" value="NADH-UBIQUINONE OXIDOREDUCTASE 49 KDA SUBUNIT"/>
    <property type="match status" value="1"/>
</dbReference>
<evidence type="ECO:0000256" key="14">
    <source>
        <dbReference type="HAMAP-Rule" id="MF_01359"/>
    </source>
</evidence>
<dbReference type="GO" id="GO:0022904">
    <property type="term" value="P:respiratory electron transport chain"/>
    <property type="evidence" value="ECO:0007669"/>
    <property type="project" value="UniProtKB-ARBA"/>
</dbReference>
<evidence type="ECO:0000256" key="13">
    <source>
        <dbReference type="ARBA" id="ARBA00047712"/>
    </source>
</evidence>
<keyword evidence="18" id="KW-1185">Reference proteome</keyword>
<evidence type="ECO:0000259" key="16">
    <source>
        <dbReference type="Pfam" id="PF00346"/>
    </source>
</evidence>
<proteinExistence type="inferred from homology"/>
<feature type="region of interest" description="NADH dehydrogenase I subunit D" evidence="14">
    <location>
        <begin position="218"/>
        <end position="604"/>
    </location>
</feature>
<reference evidence="18" key="1">
    <citation type="submission" date="2016-01" db="EMBL/GenBank/DDBJ databases">
        <authorList>
            <person name="Husnik F."/>
        </authorList>
    </citation>
    <scope>NUCLEOTIDE SEQUENCE [LARGE SCALE GENOMIC DNA]</scope>
</reference>
<dbReference type="Gene3D" id="1.10.645.10">
    <property type="entry name" value="Cytochrome-c3 Hydrogenase, chain B"/>
    <property type="match status" value="1"/>
</dbReference>
<dbReference type="FunFam" id="1.10.645.10:FF:000001">
    <property type="entry name" value="NADH-quinone oxidoreductase subunit C/D"/>
    <property type="match status" value="1"/>
</dbReference>
<dbReference type="Pfam" id="PF00329">
    <property type="entry name" value="Complex1_30kDa"/>
    <property type="match status" value="1"/>
</dbReference>
<dbReference type="GO" id="GO:0030964">
    <property type="term" value="C:NADH dehydrogenase complex"/>
    <property type="evidence" value="ECO:0007669"/>
    <property type="project" value="InterPro"/>
</dbReference>
<dbReference type="PROSITE" id="PS00535">
    <property type="entry name" value="COMPLEX1_49K"/>
    <property type="match status" value="1"/>
</dbReference>
<protein>
    <recommendedName>
        <fullName evidence="14">NADH-quinone oxidoreductase subunit C/D</fullName>
        <ecNumber evidence="14">7.1.1.-</ecNumber>
    </recommendedName>
    <alternativeName>
        <fullName evidence="14">NADH dehydrogenase I subunit C/D</fullName>
    </alternativeName>
    <alternativeName>
        <fullName evidence="14">NDH-1 subunit C/D</fullName>
    </alternativeName>
</protein>
<evidence type="ECO:0000313" key="18">
    <source>
        <dbReference type="Proteomes" id="UP000095322"/>
    </source>
</evidence>
<dbReference type="NCBIfam" id="NF004739">
    <property type="entry name" value="PRK06075.1"/>
    <property type="match status" value="1"/>
</dbReference>
<dbReference type="InterPro" id="IPR023062">
    <property type="entry name" value="NADH_DH_suCD"/>
</dbReference>
<dbReference type="InterPro" id="IPR014029">
    <property type="entry name" value="NADH_UbQ_OxRdtase_49kDa_CS"/>
</dbReference>
<dbReference type="EC" id="7.1.1.-" evidence="14"/>
<comment type="catalytic activity">
    <reaction evidence="13 14">
        <text>a quinone + NADH + 5 H(+)(in) = a quinol + NAD(+) + 4 H(+)(out)</text>
        <dbReference type="Rhea" id="RHEA:57888"/>
        <dbReference type="ChEBI" id="CHEBI:15378"/>
        <dbReference type="ChEBI" id="CHEBI:24646"/>
        <dbReference type="ChEBI" id="CHEBI:57540"/>
        <dbReference type="ChEBI" id="CHEBI:57945"/>
        <dbReference type="ChEBI" id="CHEBI:132124"/>
    </reaction>
</comment>
<evidence type="ECO:0000256" key="1">
    <source>
        <dbReference type="ARBA" id="ARBA00002378"/>
    </source>
</evidence>
<dbReference type="PANTHER" id="PTHR11993:SF45">
    <property type="entry name" value="NADH-QUINONE OXIDOREDUCTASE SUBUNIT C_D"/>
    <property type="match status" value="1"/>
</dbReference>
<dbReference type="AlphaFoldDB" id="A0A143WSE2"/>
<keyword evidence="11 14" id="KW-0472">Membrane</keyword>
<dbReference type="NCBIfam" id="TIGR01961">
    <property type="entry name" value="NuoC_fam"/>
    <property type="match status" value="1"/>
</dbReference>
<dbReference type="PATRIC" id="fig|1778262.3.peg.915"/>
<keyword evidence="9 14" id="KW-0520">NAD</keyword>
<evidence type="ECO:0000313" key="17">
    <source>
        <dbReference type="EMBL" id="CUX96746.1"/>
    </source>
</evidence>